<dbReference type="EMBL" id="SMGJ01000003">
    <property type="protein sequence ID" value="TCK70124.1"/>
    <property type="molecule type" value="Genomic_DNA"/>
</dbReference>
<gene>
    <name evidence="1" type="ORF">EV692_1350</name>
</gene>
<dbReference type="RefSeq" id="WP_132301785.1">
    <property type="nucleotide sequence ID" value="NZ_CP170642.1"/>
</dbReference>
<evidence type="ECO:0000313" key="1">
    <source>
        <dbReference type="EMBL" id="TCK70124.1"/>
    </source>
</evidence>
<dbReference type="Gene3D" id="1.10.260.40">
    <property type="entry name" value="lambda repressor-like DNA-binding domains"/>
    <property type="match status" value="1"/>
</dbReference>
<keyword evidence="2" id="KW-1185">Reference proteome</keyword>
<protein>
    <submittedName>
        <fullName evidence="1">Uncharacterized protein</fullName>
    </submittedName>
</protein>
<sequence length="101" mass="11368">MARNTLTRSARELADPLMTKYRSQKQVDVADRMDCDPSTLCRLTGENGEKLTTALNFIAANGFGLVDKATHIAVERKEFELLLLALNGLDSRLHEKYLENE</sequence>
<dbReference type="GO" id="GO:0003677">
    <property type="term" value="F:DNA binding"/>
    <property type="evidence" value="ECO:0007669"/>
    <property type="project" value="InterPro"/>
</dbReference>
<organism evidence="1 2">
    <name type="scientific">Lonepinella koalarum</name>
    <dbReference type="NCBI Taxonomy" id="53417"/>
    <lineage>
        <taxon>Bacteria</taxon>
        <taxon>Pseudomonadati</taxon>
        <taxon>Pseudomonadota</taxon>
        <taxon>Gammaproteobacteria</taxon>
        <taxon>Pasteurellales</taxon>
        <taxon>Pasteurellaceae</taxon>
        <taxon>Lonepinella</taxon>
    </lineage>
</organism>
<dbReference type="AlphaFoldDB" id="A0A4R1KXP6"/>
<evidence type="ECO:0000313" key="2">
    <source>
        <dbReference type="Proteomes" id="UP000295496"/>
    </source>
</evidence>
<name>A0A4R1KXP6_9PAST</name>
<dbReference type="Proteomes" id="UP000295496">
    <property type="component" value="Unassembled WGS sequence"/>
</dbReference>
<proteinExistence type="predicted"/>
<dbReference type="InterPro" id="IPR010982">
    <property type="entry name" value="Lambda_DNA-bd_dom_sf"/>
</dbReference>
<comment type="caution">
    <text evidence="1">The sequence shown here is derived from an EMBL/GenBank/DDBJ whole genome shotgun (WGS) entry which is preliminary data.</text>
</comment>
<reference evidence="1 2" key="1">
    <citation type="submission" date="2019-03" db="EMBL/GenBank/DDBJ databases">
        <title>Genomic Encyclopedia of Type Strains, Phase IV (KMG-IV): sequencing the most valuable type-strain genomes for metagenomic binning, comparative biology and taxonomic classification.</title>
        <authorList>
            <person name="Goeker M."/>
        </authorList>
    </citation>
    <scope>NUCLEOTIDE SEQUENCE [LARGE SCALE GENOMIC DNA]</scope>
    <source>
        <strain evidence="1 2">DSM 10053</strain>
    </source>
</reference>
<dbReference type="SUPFAM" id="SSF47413">
    <property type="entry name" value="lambda repressor-like DNA-binding domains"/>
    <property type="match status" value="1"/>
</dbReference>
<accession>A0A4R1KXP6</accession>